<dbReference type="AlphaFoldDB" id="A0A7J8NAZ7"/>
<proteinExistence type="predicted"/>
<evidence type="ECO:0000313" key="2">
    <source>
        <dbReference type="Proteomes" id="UP000593572"/>
    </source>
</evidence>
<protein>
    <submittedName>
        <fullName evidence="1">Uncharacterized protein</fullName>
    </submittedName>
</protein>
<feature type="non-terminal residue" evidence="1">
    <location>
        <position position="42"/>
    </location>
</feature>
<organism evidence="1 2">
    <name type="scientific">Gossypium lobatum</name>
    <dbReference type="NCBI Taxonomy" id="34289"/>
    <lineage>
        <taxon>Eukaryota</taxon>
        <taxon>Viridiplantae</taxon>
        <taxon>Streptophyta</taxon>
        <taxon>Embryophyta</taxon>
        <taxon>Tracheophyta</taxon>
        <taxon>Spermatophyta</taxon>
        <taxon>Magnoliopsida</taxon>
        <taxon>eudicotyledons</taxon>
        <taxon>Gunneridae</taxon>
        <taxon>Pentapetalae</taxon>
        <taxon>rosids</taxon>
        <taxon>malvids</taxon>
        <taxon>Malvales</taxon>
        <taxon>Malvaceae</taxon>
        <taxon>Malvoideae</taxon>
        <taxon>Gossypium</taxon>
    </lineage>
</organism>
<gene>
    <name evidence="1" type="ORF">Golob_001426</name>
</gene>
<sequence>YLHSSPLACSWVCLRTYGPVRLNEGVKQLEEILDGLNLLLER</sequence>
<accession>A0A7J8NAZ7</accession>
<name>A0A7J8NAZ7_9ROSI</name>
<reference evidence="1 2" key="1">
    <citation type="journal article" date="2019" name="Genome Biol. Evol.">
        <title>Insights into the evolution of the New World diploid cottons (Gossypium, subgenus Houzingenia) based on genome sequencing.</title>
        <authorList>
            <person name="Grover C.E."/>
            <person name="Arick M.A. 2nd"/>
            <person name="Thrash A."/>
            <person name="Conover J.L."/>
            <person name="Sanders W.S."/>
            <person name="Peterson D.G."/>
            <person name="Frelichowski J.E."/>
            <person name="Scheffler J.A."/>
            <person name="Scheffler B.E."/>
            <person name="Wendel J.F."/>
        </authorList>
    </citation>
    <scope>NUCLEOTIDE SEQUENCE [LARGE SCALE GENOMIC DNA]</scope>
    <source>
        <strain evidence="1">157</strain>
        <tissue evidence="1">Leaf</tissue>
    </source>
</reference>
<keyword evidence="2" id="KW-1185">Reference proteome</keyword>
<evidence type="ECO:0000313" key="1">
    <source>
        <dbReference type="EMBL" id="MBA0574197.1"/>
    </source>
</evidence>
<dbReference type="Proteomes" id="UP000593572">
    <property type="component" value="Unassembled WGS sequence"/>
</dbReference>
<dbReference type="EMBL" id="JABEZX010000013">
    <property type="protein sequence ID" value="MBA0574197.1"/>
    <property type="molecule type" value="Genomic_DNA"/>
</dbReference>
<comment type="caution">
    <text evidence="1">The sequence shown here is derived from an EMBL/GenBank/DDBJ whole genome shotgun (WGS) entry which is preliminary data.</text>
</comment>